<accession>A0ABV2K9U1</accession>
<organism evidence="2 3">
    <name type="scientific">Sporosarcina psychrophila</name>
    <name type="common">Bacillus psychrophilus</name>
    <dbReference type="NCBI Taxonomy" id="1476"/>
    <lineage>
        <taxon>Bacteria</taxon>
        <taxon>Bacillati</taxon>
        <taxon>Bacillota</taxon>
        <taxon>Bacilli</taxon>
        <taxon>Bacillales</taxon>
        <taxon>Caryophanaceae</taxon>
        <taxon>Sporosarcina</taxon>
    </lineage>
</organism>
<keyword evidence="1" id="KW-0812">Transmembrane</keyword>
<evidence type="ECO:0000256" key="1">
    <source>
        <dbReference type="SAM" id="Phobius"/>
    </source>
</evidence>
<feature type="transmembrane region" description="Helical" evidence="1">
    <location>
        <begin position="21"/>
        <end position="45"/>
    </location>
</feature>
<dbReference type="Proteomes" id="UP001549104">
    <property type="component" value="Unassembled WGS sequence"/>
</dbReference>
<keyword evidence="3" id="KW-1185">Reference proteome</keyword>
<feature type="transmembrane region" description="Helical" evidence="1">
    <location>
        <begin position="116"/>
        <end position="135"/>
    </location>
</feature>
<protein>
    <submittedName>
        <fullName evidence="2">Uncharacterized protein</fullName>
    </submittedName>
</protein>
<evidence type="ECO:0000313" key="2">
    <source>
        <dbReference type="EMBL" id="MET3657853.1"/>
    </source>
</evidence>
<reference evidence="2 3" key="1">
    <citation type="submission" date="2024-06" db="EMBL/GenBank/DDBJ databases">
        <title>Sorghum-associated microbial communities from plants grown in Nebraska, USA.</title>
        <authorList>
            <person name="Schachtman D."/>
        </authorList>
    </citation>
    <scope>NUCLEOTIDE SEQUENCE [LARGE SCALE GENOMIC DNA]</scope>
    <source>
        <strain evidence="2 3">1288</strain>
    </source>
</reference>
<name>A0ABV2K9U1_SPOPS</name>
<proteinExistence type="predicted"/>
<dbReference type="RefSeq" id="WP_354313591.1">
    <property type="nucleotide sequence ID" value="NZ_JBEPME010000004.1"/>
</dbReference>
<evidence type="ECO:0000313" key="3">
    <source>
        <dbReference type="Proteomes" id="UP001549104"/>
    </source>
</evidence>
<keyword evidence="1" id="KW-0472">Membrane</keyword>
<feature type="transmembrane region" description="Helical" evidence="1">
    <location>
        <begin position="51"/>
        <end position="70"/>
    </location>
</feature>
<comment type="caution">
    <text evidence="2">The sequence shown here is derived from an EMBL/GenBank/DDBJ whole genome shotgun (WGS) entry which is preliminary data.</text>
</comment>
<feature type="transmembrane region" description="Helical" evidence="1">
    <location>
        <begin position="82"/>
        <end position="104"/>
    </location>
</feature>
<gene>
    <name evidence="2" type="ORF">ABIC55_002950</name>
</gene>
<keyword evidence="1" id="KW-1133">Transmembrane helix</keyword>
<sequence length="192" mass="21907">MKDSERYKKEPKKLYGREQAHFITEIMICFIGICMILLAFLSLTGQVPKEYAFGATLAGFCFVYADFFILEEKVSGKDLVTYGIFLFLGVLSFILLPVVLLIGTSLGNLFMSESDFFTFMAFGIVLITMGYKTTVVRRQEHRTKISSGFEELQEELNAKLEENTKMLERLEWIEEELARVQSLASDIGTDDK</sequence>
<dbReference type="EMBL" id="JBEPME010000004">
    <property type="protein sequence ID" value="MET3657853.1"/>
    <property type="molecule type" value="Genomic_DNA"/>
</dbReference>